<gene>
    <name evidence="6" type="ORF">ACFFVI_08590</name>
</gene>
<dbReference type="GO" id="GO:0016757">
    <property type="term" value="F:glycosyltransferase activity"/>
    <property type="evidence" value="ECO:0007669"/>
    <property type="project" value="UniProtKB-KW"/>
</dbReference>
<comment type="caution">
    <text evidence="6">The sequence shown here is derived from an EMBL/GenBank/DDBJ whole genome shotgun (WGS) entry which is preliminary data.</text>
</comment>
<dbReference type="PANTHER" id="PTHR45947:SF3">
    <property type="entry name" value="SULFOQUINOVOSYL TRANSFERASE SQD2"/>
    <property type="match status" value="1"/>
</dbReference>
<evidence type="ECO:0000313" key="7">
    <source>
        <dbReference type="Proteomes" id="UP001589748"/>
    </source>
</evidence>
<dbReference type="EC" id="2.4.-.-" evidence="6"/>
<evidence type="ECO:0000256" key="1">
    <source>
        <dbReference type="ARBA" id="ARBA00022676"/>
    </source>
</evidence>
<sequence length="389" mass="41170">MRIVLVSDSYLPVLGGIELHVRDLAERLTGLGHTVDVVTRTPAEGDRTPVDLREVVPGAGRVVRLGGSAFLGSRLARVLAGADVVHAHSSVVSPLAWRAAASARAEGIPALVTVHSMLPHGATLPMAVALRAATAAGLRWTAVSTVVADPLSRTLGVPVPLLHNGIDPAPWRGELGGRSRREAAGSTFTVVSALRFAARKRPVALVRMLADLHRQLPPDVDLRAVLVGAGPLLEATRRRLSAAGLAGRVELVGRVDRDRVRTLLTQADVYLAPARLESFGLAALEARCAGLPVVAMASSGVTEFVRHDVEGLLARDDEHAVQLLRELAVDPARRDRIHRHNLATETDATWSRTLAATLQRYAEAGAGTEGTTRTAVVRPFVSQGSTPPA</sequence>
<protein>
    <submittedName>
        <fullName evidence="6">Glycosyltransferase family 4 protein</fullName>
        <ecNumber evidence="6">2.4.-.-</ecNumber>
    </submittedName>
</protein>
<feature type="domain" description="Glycosyl transferase family 1" evidence="4">
    <location>
        <begin position="186"/>
        <end position="338"/>
    </location>
</feature>
<keyword evidence="2 6" id="KW-0808">Transferase</keyword>
<dbReference type="InterPro" id="IPR001296">
    <property type="entry name" value="Glyco_trans_1"/>
</dbReference>
<feature type="region of interest" description="Disordered" evidence="3">
    <location>
        <begin position="365"/>
        <end position="389"/>
    </location>
</feature>
<evidence type="ECO:0000313" key="6">
    <source>
        <dbReference type="EMBL" id="MFB9377025.1"/>
    </source>
</evidence>
<dbReference type="Proteomes" id="UP001589748">
    <property type="component" value="Unassembled WGS sequence"/>
</dbReference>
<feature type="domain" description="Glycosyltransferase subfamily 4-like N-terminal" evidence="5">
    <location>
        <begin position="15"/>
        <end position="168"/>
    </location>
</feature>
<dbReference type="Pfam" id="PF13439">
    <property type="entry name" value="Glyco_transf_4"/>
    <property type="match status" value="1"/>
</dbReference>
<dbReference type="SUPFAM" id="SSF53756">
    <property type="entry name" value="UDP-Glycosyltransferase/glycogen phosphorylase"/>
    <property type="match status" value="1"/>
</dbReference>
<keyword evidence="7" id="KW-1185">Reference proteome</keyword>
<organism evidence="6 7">
    <name type="scientific">Kineococcus gynurae</name>
    <dbReference type="NCBI Taxonomy" id="452979"/>
    <lineage>
        <taxon>Bacteria</taxon>
        <taxon>Bacillati</taxon>
        <taxon>Actinomycetota</taxon>
        <taxon>Actinomycetes</taxon>
        <taxon>Kineosporiales</taxon>
        <taxon>Kineosporiaceae</taxon>
        <taxon>Kineococcus</taxon>
    </lineage>
</organism>
<dbReference type="InterPro" id="IPR050194">
    <property type="entry name" value="Glycosyltransferase_grp1"/>
</dbReference>
<keyword evidence="1 6" id="KW-0328">Glycosyltransferase</keyword>
<dbReference type="CDD" id="cd03801">
    <property type="entry name" value="GT4_PimA-like"/>
    <property type="match status" value="1"/>
</dbReference>
<evidence type="ECO:0000256" key="2">
    <source>
        <dbReference type="ARBA" id="ARBA00022679"/>
    </source>
</evidence>
<name>A0ABV5LSF4_9ACTN</name>
<accession>A0ABV5LSF4</accession>
<dbReference type="Pfam" id="PF00534">
    <property type="entry name" value="Glycos_transf_1"/>
    <property type="match status" value="1"/>
</dbReference>
<dbReference type="Gene3D" id="3.40.50.2000">
    <property type="entry name" value="Glycogen Phosphorylase B"/>
    <property type="match status" value="2"/>
</dbReference>
<evidence type="ECO:0000259" key="5">
    <source>
        <dbReference type="Pfam" id="PF13439"/>
    </source>
</evidence>
<dbReference type="PANTHER" id="PTHR45947">
    <property type="entry name" value="SULFOQUINOVOSYL TRANSFERASE SQD2"/>
    <property type="match status" value="1"/>
</dbReference>
<proteinExistence type="predicted"/>
<dbReference type="RefSeq" id="WP_380135288.1">
    <property type="nucleotide sequence ID" value="NZ_JBHLUI010000003.1"/>
</dbReference>
<reference evidence="6 7" key="1">
    <citation type="submission" date="2024-09" db="EMBL/GenBank/DDBJ databases">
        <authorList>
            <person name="Sun Q."/>
            <person name="Mori K."/>
        </authorList>
    </citation>
    <scope>NUCLEOTIDE SEQUENCE [LARGE SCALE GENOMIC DNA]</scope>
    <source>
        <strain evidence="6 7">TISTR 1856</strain>
    </source>
</reference>
<feature type="compositionally biased region" description="Low complexity" evidence="3">
    <location>
        <begin position="365"/>
        <end position="378"/>
    </location>
</feature>
<evidence type="ECO:0000259" key="4">
    <source>
        <dbReference type="Pfam" id="PF00534"/>
    </source>
</evidence>
<dbReference type="EMBL" id="JBHMDM010000004">
    <property type="protein sequence ID" value="MFB9377025.1"/>
    <property type="molecule type" value="Genomic_DNA"/>
</dbReference>
<dbReference type="InterPro" id="IPR028098">
    <property type="entry name" value="Glyco_trans_4-like_N"/>
</dbReference>
<evidence type="ECO:0000256" key="3">
    <source>
        <dbReference type="SAM" id="MobiDB-lite"/>
    </source>
</evidence>